<dbReference type="GO" id="GO:0050660">
    <property type="term" value="F:flavin adenine dinucleotide binding"/>
    <property type="evidence" value="ECO:0007669"/>
    <property type="project" value="TreeGrafter"/>
</dbReference>
<dbReference type="SUPFAM" id="SSF52518">
    <property type="entry name" value="Thiamin diphosphate-binding fold (THDP-binding)"/>
    <property type="match status" value="2"/>
</dbReference>
<dbReference type="GO" id="GO:0030976">
    <property type="term" value="F:thiamine pyrophosphate binding"/>
    <property type="evidence" value="ECO:0007669"/>
    <property type="project" value="InterPro"/>
</dbReference>
<organism evidence="7 8">
    <name type="scientific">Thermobaculum terrenum (strain ATCC BAA-798 / CCMEE 7001 / YNP1)</name>
    <dbReference type="NCBI Taxonomy" id="525904"/>
    <lineage>
        <taxon>Bacteria</taxon>
        <taxon>Bacillati</taxon>
        <taxon>Chloroflexota</taxon>
        <taxon>Chloroflexia</taxon>
        <taxon>Candidatus Thermobaculales</taxon>
        <taxon>Candidatus Thermobaculaceae</taxon>
        <taxon>Thermobaculum</taxon>
    </lineage>
</organism>
<dbReference type="InterPro" id="IPR029035">
    <property type="entry name" value="DHS-like_NAD/FAD-binding_dom"/>
</dbReference>
<dbReference type="GO" id="GO:0009099">
    <property type="term" value="P:L-valine biosynthetic process"/>
    <property type="evidence" value="ECO:0007669"/>
    <property type="project" value="TreeGrafter"/>
</dbReference>
<feature type="domain" description="Thiamine pyrophosphate enzyme TPP-binding" evidence="5">
    <location>
        <begin position="386"/>
        <end position="531"/>
    </location>
</feature>
<dbReference type="Gene3D" id="3.40.50.1220">
    <property type="entry name" value="TPP-binding domain"/>
    <property type="match status" value="1"/>
</dbReference>
<dbReference type="InterPro" id="IPR012001">
    <property type="entry name" value="Thiamin_PyroP_enz_TPP-bd_dom"/>
</dbReference>
<dbReference type="STRING" id="525904.Tter_2675"/>
<dbReference type="GO" id="GO:0005948">
    <property type="term" value="C:acetolactate synthase complex"/>
    <property type="evidence" value="ECO:0007669"/>
    <property type="project" value="TreeGrafter"/>
</dbReference>
<evidence type="ECO:0000313" key="8">
    <source>
        <dbReference type="Proteomes" id="UP000000323"/>
    </source>
</evidence>
<dbReference type="RefSeq" id="WP_012876594.1">
    <property type="nucleotide sequence ID" value="NC_013526.1"/>
</dbReference>
<proteinExistence type="inferred from homology"/>
<dbReference type="Proteomes" id="UP000000323">
    <property type="component" value="Chromosome 2"/>
</dbReference>
<dbReference type="Pfam" id="PF02775">
    <property type="entry name" value="TPP_enzyme_C"/>
    <property type="match status" value="1"/>
</dbReference>
<evidence type="ECO:0000313" key="7">
    <source>
        <dbReference type="EMBL" id="ACZ43563.1"/>
    </source>
</evidence>
<dbReference type="CDD" id="cd00568">
    <property type="entry name" value="TPP_enzymes"/>
    <property type="match status" value="1"/>
</dbReference>
<dbReference type="InterPro" id="IPR012000">
    <property type="entry name" value="Thiamin_PyroP_enz_cen_dom"/>
</dbReference>
<dbReference type="Pfam" id="PF00205">
    <property type="entry name" value="TPP_enzyme_M"/>
    <property type="match status" value="1"/>
</dbReference>
<dbReference type="GO" id="GO:0000287">
    <property type="term" value="F:magnesium ion binding"/>
    <property type="evidence" value="ECO:0007669"/>
    <property type="project" value="InterPro"/>
</dbReference>
<protein>
    <submittedName>
        <fullName evidence="7">Thiamine pyrophosphate protein central region</fullName>
    </submittedName>
</protein>
<evidence type="ECO:0000259" key="6">
    <source>
        <dbReference type="Pfam" id="PF02776"/>
    </source>
</evidence>
<dbReference type="InterPro" id="IPR011766">
    <property type="entry name" value="TPP_enzyme_TPP-bd"/>
</dbReference>
<dbReference type="InterPro" id="IPR029061">
    <property type="entry name" value="THDP-binding"/>
</dbReference>
<dbReference type="Gene3D" id="3.40.50.970">
    <property type="match status" value="2"/>
</dbReference>
<evidence type="ECO:0000259" key="4">
    <source>
        <dbReference type="Pfam" id="PF00205"/>
    </source>
</evidence>
<sequence length="550" mass="58731">MERKIYDAVAETLTYLGVKVFFGLIGSGNFHVSNALCEWGAQFIPARHEGGAITMADAWARLTGLVGVCTVHQGPGLTNTMTGLTEAVKSRTPLLLLAADTAGAAVHSNFKIDQEGLVRSVGAIAERVHGPATVVEDTVRAWWRAQVERRPVVLMLPLDVQSAPFEGKVSIPPIAPIYPARPSGEAVTRTLYALEAAQRPLIIAGRGAVISGARDALEALGEQVGALMATSAAANGLFAGNPWYVGISGGFASPAAAELIASADLVLAFGASLNMWTTRHGKLINPGATVVQVDHEPQALGYHHRVDIAVLGDARQTALELLRELLGHDISRQGWRTDEVARKLAEGCWQRAPYEDRSSELQIDPRTLSRALDEMLPEEKVLVTDSGHFMGYPAMYIRVPDAQGFVFTQAYQSVGLGLATAIGAAIARPDRLTVAALGDGGALMGLSELETVARLGLHMLIVIYNDSAYGAEVHHFGPEGAPLDIVRFPDFDFAPLAEAVGIRGVTVRKLEDLEAVGQWLEAEAEGAMLVDAKVVPDVVAEWLEEAFRGH</sequence>
<dbReference type="PANTHER" id="PTHR18968">
    <property type="entry name" value="THIAMINE PYROPHOSPHATE ENZYMES"/>
    <property type="match status" value="1"/>
</dbReference>
<dbReference type="SUPFAM" id="SSF52467">
    <property type="entry name" value="DHS-like NAD/FAD-binding domain"/>
    <property type="match status" value="1"/>
</dbReference>
<accession>D1CIJ2</accession>
<name>D1CIJ2_THET1</name>
<dbReference type="Pfam" id="PF02776">
    <property type="entry name" value="TPP_enzyme_N"/>
    <property type="match status" value="1"/>
</dbReference>
<comment type="similarity">
    <text evidence="1 3">Belongs to the TPP enzyme family.</text>
</comment>
<keyword evidence="2 3" id="KW-0786">Thiamine pyrophosphate</keyword>
<reference evidence="8" key="1">
    <citation type="journal article" date="2010" name="Stand. Genomic Sci.">
        <title>Complete genome sequence of 'Thermobaculum terrenum' type strain (YNP1).</title>
        <authorList>
            <person name="Kiss H."/>
            <person name="Cleland D."/>
            <person name="Lapidus A."/>
            <person name="Lucas S."/>
            <person name="Glavina Del Rio T."/>
            <person name="Nolan M."/>
            <person name="Tice H."/>
            <person name="Han C."/>
            <person name="Goodwin L."/>
            <person name="Pitluck S."/>
            <person name="Liolios K."/>
            <person name="Ivanova N."/>
            <person name="Mavromatis K."/>
            <person name="Ovchinnikova G."/>
            <person name="Pati A."/>
            <person name="Chen A."/>
            <person name="Palaniappan K."/>
            <person name="Land M."/>
            <person name="Hauser L."/>
            <person name="Chang Y."/>
            <person name="Jeffries C."/>
            <person name="Lu M."/>
            <person name="Brettin T."/>
            <person name="Detter J."/>
            <person name="Goker M."/>
            <person name="Tindall B."/>
            <person name="Beck B."/>
            <person name="McDermott T."/>
            <person name="Woyke T."/>
            <person name="Bristow J."/>
            <person name="Eisen J."/>
            <person name="Markowitz V."/>
            <person name="Hugenholtz P."/>
            <person name="Kyrpides N."/>
            <person name="Klenk H."/>
            <person name="Cheng J."/>
        </authorList>
    </citation>
    <scope>NUCLEOTIDE SEQUENCE [LARGE SCALE GENOMIC DNA]</scope>
    <source>
        <strain evidence="8">ATCC BAA-798 / YNP1</strain>
    </source>
</reference>
<evidence type="ECO:0000259" key="5">
    <source>
        <dbReference type="Pfam" id="PF02775"/>
    </source>
</evidence>
<feature type="domain" description="Thiamine pyrophosphate enzyme central" evidence="4">
    <location>
        <begin position="189"/>
        <end position="319"/>
    </location>
</feature>
<feature type="domain" description="Thiamine pyrophosphate enzyme N-terminal TPP-binding" evidence="6">
    <location>
        <begin position="4"/>
        <end position="107"/>
    </location>
</feature>
<dbReference type="InterPro" id="IPR045229">
    <property type="entry name" value="TPP_enz"/>
</dbReference>
<evidence type="ECO:0000256" key="2">
    <source>
        <dbReference type="ARBA" id="ARBA00023052"/>
    </source>
</evidence>
<dbReference type="HOGENOM" id="CLU_013748_3_4_0"/>
<dbReference type="eggNOG" id="COG0028">
    <property type="taxonomic scope" value="Bacteria"/>
</dbReference>
<keyword evidence="8" id="KW-1185">Reference proteome</keyword>
<dbReference type="KEGG" id="ttr:Tter_2675"/>
<dbReference type="PANTHER" id="PTHR18968:SF13">
    <property type="entry name" value="ACETOLACTATE SYNTHASE CATALYTIC SUBUNIT, MITOCHONDRIAL"/>
    <property type="match status" value="1"/>
</dbReference>
<dbReference type="AlphaFoldDB" id="D1CIJ2"/>
<dbReference type="EMBL" id="CP001826">
    <property type="protein sequence ID" value="ACZ43563.1"/>
    <property type="molecule type" value="Genomic_DNA"/>
</dbReference>
<dbReference type="CDD" id="cd07035">
    <property type="entry name" value="TPP_PYR_POX_like"/>
    <property type="match status" value="1"/>
</dbReference>
<evidence type="ECO:0000256" key="1">
    <source>
        <dbReference type="ARBA" id="ARBA00007812"/>
    </source>
</evidence>
<evidence type="ECO:0000256" key="3">
    <source>
        <dbReference type="RuleBase" id="RU362132"/>
    </source>
</evidence>
<dbReference type="GO" id="GO:0003984">
    <property type="term" value="F:acetolactate synthase activity"/>
    <property type="evidence" value="ECO:0007669"/>
    <property type="project" value="TreeGrafter"/>
</dbReference>
<gene>
    <name evidence="7" type="ordered locus">Tter_2675</name>
</gene>
<dbReference type="GO" id="GO:0009097">
    <property type="term" value="P:isoleucine biosynthetic process"/>
    <property type="evidence" value="ECO:0007669"/>
    <property type="project" value="TreeGrafter"/>
</dbReference>